<comment type="caution">
    <text evidence="5">The sequence shown here is derived from an EMBL/GenBank/DDBJ whole genome shotgun (WGS) entry which is preliminary data.</text>
</comment>
<dbReference type="GO" id="GO:0043565">
    <property type="term" value="F:sequence-specific DNA binding"/>
    <property type="evidence" value="ECO:0007669"/>
    <property type="project" value="InterPro"/>
</dbReference>
<dbReference type="SMART" id="SM00342">
    <property type="entry name" value="HTH_ARAC"/>
    <property type="match status" value="1"/>
</dbReference>
<dbReference type="InterPro" id="IPR018062">
    <property type="entry name" value="HTH_AraC-typ_CS"/>
</dbReference>
<dbReference type="PANTHER" id="PTHR46796:SF12">
    <property type="entry name" value="HTH-TYPE DNA-BINDING TRANSCRIPTIONAL ACTIVATOR EUTR"/>
    <property type="match status" value="1"/>
</dbReference>
<evidence type="ECO:0000259" key="4">
    <source>
        <dbReference type="PROSITE" id="PS01124"/>
    </source>
</evidence>
<dbReference type="SUPFAM" id="SSF46689">
    <property type="entry name" value="Homeodomain-like"/>
    <property type="match status" value="2"/>
</dbReference>
<accession>A0A366HKI7</accession>
<dbReference type="AlphaFoldDB" id="A0A366HKI7"/>
<dbReference type="InterPro" id="IPR018060">
    <property type="entry name" value="HTH_AraC"/>
</dbReference>
<evidence type="ECO:0000256" key="1">
    <source>
        <dbReference type="ARBA" id="ARBA00023015"/>
    </source>
</evidence>
<evidence type="ECO:0000256" key="2">
    <source>
        <dbReference type="ARBA" id="ARBA00023125"/>
    </source>
</evidence>
<name>A0A366HKI7_9BURK</name>
<reference evidence="5 6" key="1">
    <citation type="submission" date="2018-06" db="EMBL/GenBank/DDBJ databases">
        <title>Genomic Encyclopedia of Type Strains, Phase IV (KMG-IV): sequencing the most valuable type-strain genomes for metagenomic binning, comparative biology and taxonomic classification.</title>
        <authorList>
            <person name="Goeker M."/>
        </authorList>
    </citation>
    <scope>NUCLEOTIDE SEQUENCE [LARGE SCALE GENOMIC DNA]</scope>
    <source>
        <strain evidence="5 6">DSM 25520</strain>
    </source>
</reference>
<dbReference type="PANTHER" id="PTHR46796">
    <property type="entry name" value="HTH-TYPE TRANSCRIPTIONAL ACTIVATOR RHAS-RELATED"/>
    <property type="match status" value="1"/>
</dbReference>
<dbReference type="EMBL" id="QNRQ01000001">
    <property type="protein sequence ID" value="RBP42946.1"/>
    <property type="molecule type" value="Genomic_DNA"/>
</dbReference>
<dbReference type="InterPro" id="IPR035418">
    <property type="entry name" value="AraC-bd_2"/>
</dbReference>
<dbReference type="Proteomes" id="UP000253628">
    <property type="component" value="Unassembled WGS sequence"/>
</dbReference>
<keyword evidence="2" id="KW-0238">DNA-binding</keyword>
<evidence type="ECO:0000256" key="3">
    <source>
        <dbReference type="ARBA" id="ARBA00023163"/>
    </source>
</evidence>
<keyword evidence="3" id="KW-0804">Transcription</keyword>
<organism evidence="5 6">
    <name type="scientific">Eoetvoesiella caeni</name>
    <dbReference type="NCBI Taxonomy" id="645616"/>
    <lineage>
        <taxon>Bacteria</taxon>
        <taxon>Pseudomonadati</taxon>
        <taxon>Pseudomonadota</taxon>
        <taxon>Betaproteobacteria</taxon>
        <taxon>Burkholderiales</taxon>
        <taxon>Alcaligenaceae</taxon>
        <taxon>Eoetvoesiella</taxon>
    </lineage>
</organism>
<dbReference type="GO" id="GO:0003700">
    <property type="term" value="F:DNA-binding transcription factor activity"/>
    <property type="evidence" value="ECO:0007669"/>
    <property type="project" value="InterPro"/>
</dbReference>
<dbReference type="RefSeq" id="WP_242341686.1">
    <property type="nucleotide sequence ID" value="NZ_JACCEU010000001.1"/>
</dbReference>
<proteinExistence type="predicted"/>
<gene>
    <name evidence="5" type="ORF">DFR37_10171</name>
</gene>
<evidence type="ECO:0000313" key="5">
    <source>
        <dbReference type="EMBL" id="RBP42946.1"/>
    </source>
</evidence>
<dbReference type="PROSITE" id="PS01124">
    <property type="entry name" value="HTH_ARAC_FAMILY_2"/>
    <property type="match status" value="1"/>
</dbReference>
<evidence type="ECO:0000313" key="6">
    <source>
        <dbReference type="Proteomes" id="UP000253628"/>
    </source>
</evidence>
<keyword evidence="6" id="KW-1185">Reference proteome</keyword>
<feature type="domain" description="HTH araC/xylS-type" evidence="4">
    <location>
        <begin position="226"/>
        <end position="326"/>
    </location>
</feature>
<protein>
    <submittedName>
        <fullName evidence="5">AraC family transcriptional regulator</fullName>
    </submittedName>
</protein>
<dbReference type="InterPro" id="IPR009057">
    <property type="entry name" value="Homeodomain-like_sf"/>
</dbReference>
<dbReference type="InterPro" id="IPR050204">
    <property type="entry name" value="AraC_XylS_family_regulators"/>
</dbReference>
<keyword evidence="1" id="KW-0805">Transcription regulation</keyword>
<dbReference type="Pfam" id="PF14525">
    <property type="entry name" value="AraC_binding_2"/>
    <property type="match status" value="1"/>
</dbReference>
<dbReference type="Gene3D" id="1.10.10.60">
    <property type="entry name" value="Homeodomain-like"/>
    <property type="match status" value="1"/>
</dbReference>
<dbReference type="Pfam" id="PF12833">
    <property type="entry name" value="HTH_18"/>
    <property type="match status" value="1"/>
</dbReference>
<sequence>MQSWFRNGLQPLFDVPPIFASHDPDQARLGTAGALKEHDLVWRAGKVDCALHRAQLGALSFFILRYGAAVTIAPGELQHFMLFQVPLSGAAHIRVGNQSVAASRNTGVIISPTLPLQLDWGQGCEQLLLKIPRRRIEQACSELLGTDLDEPVEFLPELSLGTPHGRAWQHQIGTLLCYLGGPPQAAPSPWLQAQEEALIHHLLLCQKSNYSQRLMQRPAGAQKKVRVAAEYIHEHLQEPLTLAVIAQASGSSVRGLSMAFQEHYRQSPMAYVRRERMRAARNDLLQAQPGARVTDIAYRWGFGHLGRFCAEYSKRYGETPMQSLKR</sequence>
<dbReference type="PROSITE" id="PS00041">
    <property type="entry name" value="HTH_ARAC_FAMILY_1"/>
    <property type="match status" value="1"/>
</dbReference>